<evidence type="ECO:0000259" key="2">
    <source>
        <dbReference type="Pfam" id="PF00582"/>
    </source>
</evidence>
<dbReference type="PANTHER" id="PTHR46268:SF6">
    <property type="entry name" value="UNIVERSAL STRESS PROTEIN UP12"/>
    <property type="match status" value="1"/>
</dbReference>
<proteinExistence type="inferred from homology"/>
<dbReference type="CDD" id="cd00293">
    <property type="entry name" value="USP-like"/>
    <property type="match status" value="1"/>
</dbReference>
<organism evidence="3 4">
    <name type="scientific">Natranaeroarchaeum sulfidigenes</name>
    <dbReference type="NCBI Taxonomy" id="2784880"/>
    <lineage>
        <taxon>Archaea</taxon>
        <taxon>Methanobacteriati</taxon>
        <taxon>Methanobacteriota</taxon>
        <taxon>Stenosarchaea group</taxon>
        <taxon>Halobacteria</taxon>
        <taxon>Halobacteriales</taxon>
        <taxon>Natronoarchaeaceae</taxon>
        <taxon>Natranaeroarchaeum</taxon>
    </lineage>
</organism>
<evidence type="ECO:0000313" key="4">
    <source>
        <dbReference type="Proteomes" id="UP000663586"/>
    </source>
</evidence>
<dbReference type="RefSeq" id="WP_238478644.1">
    <property type="nucleotide sequence ID" value="NZ_CP064786.1"/>
</dbReference>
<dbReference type="EMBL" id="CP064786">
    <property type="protein sequence ID" value="QSG01521.1"/>
    <property type="molecule type" value="Genomic_DNA"/>
</dbReference>
<dbReference type="PANTHER" id="PTHR46268">
    <property type="entry name" value="STRESS RESPONSE PROTEIN NHAX"/>
    <property type="match status" value="1"/>
</dbReference>
<dbReference type="GeneID" id="70683672"/>
<dbReference type="AlphaFoldDB" id="A0A897MMB3"/>
<evidence type="ECO:0000256" key="1">
    <source>
        <dbReference type="ARBA" id="ARBA00008791"/>
    </source>
</evidence>
<comment type="similarity">
    <text evidence="1">Belongs to the universal stress protein A family.</text>
</comment>
<dbReference type="Proteomes" id="UP000663586">
    <property type="component" value="Chromosome"/>
</dbReference>
<dbReference type="Pfam" id="PF00582">
    <property type="entry name" value="Usp"/>
    <property type="match status" value="1"/>
</dbReference>
<dbReference type="SUPFAM" id="SSF52402">
    <property type="entry name" value="Adenine nucleotide alpha hydrolases-like"/>
    <property type="match status" value="1"/>
</dbReference>
<feature type="domain" description="UspA" evidence="2">
    <location>
        <begin position="2"/>
        <end position="137"/>
    </location>
</feature>
<dbReference type="Gene3D" id="3.40.50.12370">
    <property type="match status" value="1"/>
</dbReference>
<keyword evidence="4" id="KW-1185">Reference proteome</keyword>
<reference evidence="3" key="1">
    <citation type="submission" date="2020-11" db="EMBL/GenBank/DDBJ databases">
        <title>Carbohydrate-dependent, anaerobic sulfur respiration: A novel catabolism in halophilic archaea.</title>
        <authorList>
            <person name="Sorokin D.Y."/>
            <person name="Messina E."/>
            <person name="Smedile F."/>
            <person name="La Cono V."/>
            <person name="Hallsworth J.E."/>
            <person name="Yakimov M.M."/>
        </authorList>
    </citation>
    <scope>NUCLEOTIDE SEQUENCE</scope>
    <source>
        <strain evidence="3">AArc-S</strain>
    </source>
</reference>
<dbReference type="InterPro" id="IPR006016">
    <property type="entry name" value="UspA"/>
</dbReference>
<dbReference type="KEGG" id="hara:AArcS_0286"/>
<protein>
    <submittedName>
        <fullName evidence="3">Nucleotide-binding protein, UspA family</fullName>
    </submittedName>
</protein>
<evidence type="ECO:0000313" key="3">
    <source>
        <dbReference type="EMBL" id="QSG01521.1"/>
    </source>
</evidence>
<gene>
    <name evidence="3" type="primary">uspA7</name>
    <name evidence="3" type="ORF">AArcS_0286</name>
</gene>
<sequence length="141" mass="14992">MPVVAAVDQSERAQAVIRAARTLADDAGVSLHVVHVGDVGVPSPEGGYDADHERNLSTQKARQMARQIADDVDGVDEFEPVGLAGNTVEELIEYSKAQDAAYIVVSARKRPPFGQAVFGSVTQSLLLNADRPVVAVPSDRE</sequence>
<accession>A0A897MMB3</accession>
<name>A0A897MMB3_9EURY</name>